<dbReference type="Proteomes" id="UP001500393">
    <property type="component" value="Unassembled WGS sequence"/>
</dbReference>
<comment type="caution">
    <text evidence="2">The sequence shown here is derived from an EMBL/GenBank/DDBJ whole genome shotgun (WGS) entry which is preliminary data.</text>
</comment>
<dbReference type="EMBL" id="BAAAOS010000018">
    <property type="protein sequence ID" value="GAA1569385.1"/>
    <property type="molecule type" value="Genomic_DNA"/>
</dbReference>
<keyword evidence="1" id="KW-0472">Membrane</keyword>
<keyword evidence="1" id="KW-0812">Transmembrane</keyword>
<evidence type="ECO:0000256" key="1">
    <source>
        <dbReference type="SAM" id="Phobius"/>
    </source>
</evidence>
<evidence type="ECO:0000313" key="3">
    <source>
        <dbReference type="Proteomes" id="UP001500393"/>
    </source>
</evidence>
<accession>A0ABN2D316</accession>
<keyword evidence="1" id="KW-1133">Transmembrane helix</keyword>
<evidence type="ECO:0000313" key="2">
    <source>
        <dbReference type="EMBL" id="GAA1569385.1"/>
    </source>
</evidence>
<evidence type="ECO:0008006" key="4">
    <source>
        <dbReference type="Google" id="ProtNLM"/>
    </source>
</evidence>
<protein>
    <recommendedName>
        <fullName evidence="4">DUF3817 domain-containing protein</fullName>
    </recommendedName>
</protein>
<feature type="transmembrane region" description="Helical" evidence="1">
    <location>
        <begin position="42"/>
        <end position="58"/>
    </location>
</feature>
<reference evidence="2 3" key="1">
    <citation type="journal article" date="2019" name="Int. J. Syst. Evol. Microbiol.">
        <title>The Global Catalogue of Microorganisms (GCM) 10K type strain sequencing project: providing services to taxonomists for standard genome sequencing and annotation.</title>
        <authorList>
            <consortium name="The Broad Institute Genomics Platform"/>
            <consortium name="The Broad Institute Genome Sequencing Center for Infectious Disease"/>
            <person name="Wu L."/>
            <person name="Ma J."/>
        </authorList>
    </citation>
    <scope>NUCLEOTIDE SEQUENCE [LARGE SCALE GENOMIC DNA]</scope>
    <source>
        <strain evidence="2 3">JCM 14969</strain>
    </source>
</reference>
<organism evidence="2 3">
    <name type="scientific">Kribbella sancticallisti</name>
    <dbReference type="NCBI Taxonomy" id="460087"/>
    <lineage>
        <taxon>Bacteria</taxon>
        <taxon>Bacillati</taxon>
        <taxon>Actinomycetota</taxon>
        <taxon>Actinomycetes</taxon>
        <taxon>Propionibacteriales</taxon>
        <taxon>Kribbellaceae</taxon>
        <taxon>Kribbella</taxon>
    </lineage>
</organism>
<dbReference type="RefSeq" id="WP_344212857.1">
    <property type="nucleotide sequence ID" value="NZ_BAAAOS010000018.1"/>
</dbReference>
<sequence length="81" mass="8386">MTSLTALKIAAAVEALSVCLLFANLLTVHWPAVSSALGPTHGTAYLVTIVTAFSAAGAQTRAKWLSFVPGIGGYLALRSLR</sequence>
<feature type="transmembrane region" description="Helical" evidence="1">
    <location>
        <begin position="7"/>
        <end position="30"/>
    </location>
</feature>
<keyword evidence="3" id="KW-1185">Reference proteome</keyword>
<name>A0ABN2D316_9ACTN</name>
<gene>
    <name evidence="2" type="ORF">GCM10009789_23550</name>
</gene>
<proteinExistence type="predicted"/>